<evidence type="ECO:0008006" key="4">
    <source>
        <dbReference type="Google" id="ProtNLM"/>
    </source>
</evidence>
<dbReference type="EMBL" id="QMFY01000002">
    <property type="protein sequence ID" value="RAW02389.1"/>
    <property type="molecule type" value="Genomic_DNA"/>
</dbReference>
<evidence type="ECO:0000313" key="2">
    <source>
        <dbReference type="EMBL" id="RAW02389.1"/>
    </source>
</evidence>
<organism evidence="2 3">
    <name type="scientific">Pseudochryseolinea flava</name>
    <dbReference type="NCBI Taxonomy" id="2059302"/>
    <lineage>
        <taxon>Bacteria</taxon>
        <taxon>Pseudomonadati</taxon>
        <taxon>Bacteroidota</taxon>
        <taxon>Cytophagia</taxon>
        <taxon>Cytophagales</taxon>
        <taxon>Fulvivirgaceae</taxon>
        <taxon>Pseudochryseolinea</taxon>
    </lineage>
</organism>
<gene>
    <name evidence="2" type="ORF">DQQ10_07605</name>
</gene>
<feature type="transmembrane region" description="Helical" evidence="1">
    <location>
        <begin position="84"/>
        <end position="103"/>
    </location>
</feature>
<keyword evidence="1" id="KW-0472">Membrane</keyword>
<accession>A0A364Y688</accession>
<feature type="transmembrane region" description="Helical" evidence="1">
    <location>
        <begin position="53"/>
        <end position="75"/>
    </location>
</feature>
<keyword evidence="1" id="KW-0812">Transmembrane</keyword>
<evidence type="ECO:0000313" key="3">
    <source>
        <dbReference type="Proteomes" id="UP000251889"/>
    </source>
</evidence>
<evidence type="ECO:0000256" key="1">
    <source>
        <dbReference type="SAM" id="Phobius"/>
    </source>
</evidence>
<dbReference type="AlphaFoldDB" id="A0A364Y688"/>
<proteinExistence type="predicted"/>
<dbReference type="RefSeq" id="WP_112746211.1">
    <property type="nucleotide sequence ID" value="NZ_QMFY01000002.1"/>
</dbReference>
<keyword evidence="3" id="KW-1185">Reference proteome</keyword>
<protein>
    <recommendedName>
        <fullName evidence="4">DUF4149 domain-containing protein</fullName>
    </recommendedName>
</protein>
<dbReference type="OrthoDB" id="1098954at2"/>
<keyword evidence="1" id="KW-1133">Transmembrane helix</keyword>
<comment type="caution">
    <text evidence="2">The sequence shown here is derived from an EMBL/GenBank/DDBJ whole genome shotgun (WGS) entry which is preliminary data.</text>
</comment>
<reference evidence="2 3" key="1">
    <citation type="submission" date="2018-06" db="EMBL/GenBank/DDBJ databases">
        <title>Chryseolinea flavus sp. nov., a member of the phylum Bacteroidetes isolated from soil.</title>
        <authorList>
            <person name="Li Y."/>
            <person name="Wang J."/>
        </authorList>
    </citation>
    <scope>NUCLEOTIDE SEQUENCE [LARGE SCALE GENOMIC DNA]</scope>
    <source>
        <strain evidence="2 3">SDU1-6</strain>
    </source>
</reference>
<feature type="transmembrane region" description="Helical" evidence="1">
    <location>
        <begin position="12"/>
        <end position="33"/>
    </location>
</feature>
<feature type="transmembrane region" description="Helical" evidence="1">
    <location>
        <begin position="123"/>
        <end position="144"/>
    </location>
</feature>
<name>A0A364Y688_9BACT</name>
<dbReference type="Proteomes" id="UP000251889">
    <property type="component" value="Unassembled WGS sequence"/>
</dbReference>
<sequence>MTTASRKQLSTSWIANLTFLWIGFVCAISFMEAWLKFQAPGMTLTLGLSVGKIVFAALNRVEITLSVFIWIFFIVGNLFRSKSLLIYIVITVILLIQTFWLLPALSARIDLYTAGQTPPASNLHFYFIAFEAMKVVALIVLGVMNRVAQK</sequence>